<accession>A0AAU8DLA3</accession>
<dbReference type="GO" id="GO:0006631">
    <property type="term" value="P:fatty acid metabolic process"/>
    <property type="evidence" value="ECO:0007669"/>
    <property type="project" value="TreeGrafter"/>
</dbReference>
<evidence type="ECO:0000256" key="2">
    <source>
        <dbReference type="ARBA" id="ARBA00022598"/>
    </source>
</evidence>
<dbReference type="AlphaFoldDB" id="A0AAU8DLA3"/>
<dbReference type="EMBL" id="CP159218">
    <property type="protein sequence ID" value="XCG63032.1"/>
    <property type="molecule type" value="Genomic_DNA"/>
</dbReference>
<dbReference type="InterPro" id="IPR042099">
    <property type="entry name" value="ANL_N_sf"/>
</dbReference>
<dbReference type="Pfam" id="PF13193">
    <property type="entry name" value="AMP-binding_C"/>
    <property type="match status" value="1"/>
</dbReference>
<dbReference type="PANTHER" id="PTHR43201">
    <property type="entry name" value="ACYL-COA SYNTHETASE"/>
    <property type="match status" value="1"/>
</dbReference>
<dbReference type="InterPro" id="IPR000873">
    <property type="entry name" value="AMP-dep_synth/lig_dom"/>
</dbReference>
<dbReference type="Pfam" id="PF00501">
    <property type="entry name" value="AMP-binding"/>
    <property type="match status" value="1"/>
</dbReference>
<feature type="domain" description="AMP-dependent synthetase/ligase" evidence="3">
    <location>
        <begin position="47"/>
        <end position="243"/>
    </location>
</feature>
<proteinExistence type="inferred from homology"/>
<dbReference type="InterPro" id="IPR045851">
    <property type="entry name" value="AMP-bd_C_sf"/>
</dbReference>
<dbReference type="Gene3D" id="3.30.300.30">
    <property type="match status" value="1"/>
</dbReference>
<dbReference type="InterPro" id="IPR025110">
    <property type="entry name" value="AMP-bd_C"/>
</dbReference>
<dbReference type="RefSeq" id="WP_353648647.1">
    <property type="nucleotide sequence ID" value="NZ_CP159218.1"/>
</dbReference>
<name>A0AAU8DLA3_9ACTN</name>
<dbReference type="PANTHER" id="PTHR43201:SF5">
    <property type="entry name" value="MEDIUM-CHAIN ACYL-COA LIGASE ACSF2, MITOCHONDRIAL"/>
    <property type="match status" value="1"/>
</dbReference>
<dbReference type="Gene3D" id="3.40.50.12780">
    <property type="entry name" value="N-terminal domain of ligase-like"/>
    <property type="match status" value="1"/>
</dbReference>
<evidence type="ECO:0000313" key="5">
    <source>
        <dbReference type="EMBL" id="XCG63032.1"/>
    </source>
</evidence>
<dbReference type="GO" id="GO:0031956">
    <property type="term" value="F:medium-chain fatty acid-CoA ligase activity"/>
    <property type="evidence" value="ECO:0007669"/>
    <property type="project" value="TreeGrafter"/>
</dbReference>
<evidence type="ECO:0000256" key="1">
    <source>
        <dbReference type="ARBA" id="ARBA00006432"/>
    </source>
</evidence>
<keyword evidence="2" id="KW-0436">Ligase</keyword>
<reference evidence="5" key="1">
    <citation type="submission" date="2024-05" db="EMBL/GenBank/DDBJ databases">
        <authorList>
            <person name="Cai S.Y."/>
            <person name="Jin L.M."/>
            <person name="Li H.R."/>
        </authorList>
    </citation>
    <scope>NUCLEOTIDE SEQUENCE</scope>
    <source>
        <strain evidence="5">A5-74</strain>
    </source>
</reference>
<feature type="domain" description="AMP-binding enzyme C-terminal" evidence="4">
    <location>
        <begin position="307"/>
        <end position="379"/>
    </location>
</feature>
<protein>
    <submittedName>
        <fullName evidence="5">AMP-binding protein</fullName>
    </submittedName>
</protein>
<sequence length="391" mass="40273">MTDPWTPALTLPGAGSSPALQLDGTALTKAALLRAADRVDVSQGLVDARGRPHTEMLTRVVAAARARVPVVIGAGPDTLAPPPGSLPADAFLVVATSGSSAAPRTVVRTLRSWTSSHPGYSALTGLGAGDRLLLTGPLSSTLQLFAAVHALACGVLVTDEPAVANAAVCVPARLDAVVAAAPHLRAVVVAGARLSEQAAHRAADAGIAVAEYYGAAELSFVAARRWPKRLTPFPGVEVQIRDRQLWSRSAFHCLQIAGTPGGFSSDATGFATVGDVAWLHADGSLTILGRGSEAVLVGGRTVIVEDVEATIGSLQGVRDVAVAAQPHARLGATLVAMVALTDGASLPGVRDRARAVLDPEWLPRRWVVVDDVPRTAPGKIDRRAVRAAMTP</sequence>
<evidence type="ECO:0000259" key="3">
    <source>
        <dbReference type="Pfam" id="PF00501"/>
    </source>
</evidence>
<comment type="similarity">
    <text evidence="1">Belongs to the ATP-dependent AMP-binding enzyme family.</text>
</comment>
<gene>
    <name evidence="5" type="ORF">ABLG96_17740</name>
</gene>
<evidence type="ECO:0000259" key="4">
    <source>
        <dbReference type="Pfam" id="PF13193"/>
    </source>
</evidence>
<dbReference type="SUPFAM" id="SSF56801">
    <property type="entry name" value="Acetyl-CoA synthetase-like"/>
    <property type="match status" value="1"/>
</dbReference>
<organism evidence="5">
    <name type="scientific">Nakamurella sp. A5-74</name>
    <dbReference type="NCBI Taxonomy" id="3158264"/>
    <lineage>
        <taxon>Bacteria</taxon>
        <taxon>Bacillati</taxon>
        <taxon>Actinomycetota</taxon>
        <taxon>Actinomycetes</taxon>
        <taxon>Nakamurellales</taxon>
        <taxon>Nakamurellaceae</taxon>
        <taxon>Nakamurella</taxon>
    </lineage>
</organism>